<accession>A0A6G0W2U2</accession>
<evidence type="ECO:0000313" key="2">
    <source>
        <dbReference type="Proteomes" id="UP000478052"/>
    </source>
</evidence>
<dbReference type="OrthoDB" id="6614320at2759"/>
<comment type="caution">
    <text evidence="1">The sequence shown here is derived from an EMBL/GenBank/DDBJ whole genome shotgun (WGS) entry which is preliminary data.</text>
</comment>
<sequence>MLLNATKRSKFQKVKMDDEIMSIVGKWLTTAKLRIENEKHMNDISGHSVGDELRSGPQPTIQYSLVSQLLNVYHQEKNVYSICDYGSIKVL</sequence>
<dbReference type="Proteomes" id="UP000478052">
    <property type="component" value="Unassembled WGS sequence"/>
</dbReference>
<evidence type="ECO:0000313" key="1">
    <source>
        <dbReference type="EMBL" id="KAF0718572.1"/>
    </source>
</evidence>
<dbReference type="AlphaFoldDB" id="A0A6G0W2U2"/>
<protein>
    <submittedName>
        <fullName evidence="1">DUF4806 domain-containing protein</fullName>
    </submittedName>
</protein>
<name>A0A6G0W2U2_APHCR</name>
<dbReference type="EMBL" id="VUJU01009663">
    <property type="protein sequence ID" value="KAF0718572.1"/>
    <property type="molecule type" value="Genomic_DNA"/>
</dbReference>
<reference evidence="1 2" key="1">
    <citation type="submission" date="2019-08" db="EMBL/GenBank/DDBJ databases">
        <title>Whole genome of Aphis craccivora.</title>
        <authorList>
            <person name="Voronova N.V."/>
            <person name="Shulinski R.S."/>
            <person name="Bandarenka Y.V."/>
            <person name="Zhorov D.G."/>
            <person name="Warner D."/>
        </authorList>
    </citation>
    <scope>NUCLEOTIDE SEQUENCE [LARGE SCALE GENOMIC DNA]</scope>
    <source>
        <strain evidence="1">180601</strain>
        <tissue evidence="1">Whole Body</tissue>
    </source>
</reference>
<proteinExistence type="predicted"/>
<organism evidence="1 2">
    <name type="scientific">Aphis craccivora</name>
    <name type="common">Cowpea aphid</name>
    <dbReference type="NCBI Taxonomy" id="307492"/>
    <lineage>
        <taxon>Eukaryota</taxon>
        <taxon>Metazoa</taxon>
        <taxon>Ecdysozoa</taxon>
        <taxon>Arthropoda</taxon>
        <taxon>Hexapoda</taxon>
        <taxon>Insecta</taxon>
        <taxon>Pterygota</taxon>
        <taxon>Neoptera</taxon>
        <taxon>Paraneoptera</taxon>
        <taxon>Hemiptera</taxon>
        <taxon>Sternorrhyncha</taxon>
        <taxon>Aphidomorpha</taxon>
        <taxon>Aphidoidea</taxon>
        <taxon>Aphididae</taxon>
        <taxon>Aphidini</taxon>
        <taxon>Aphis</taxon>
        <taxon>Aphis</taxon>
    </lineage>
</organism>
<keyword evidence="2" id="KW-1185">Reference proteome</keyword>
<gene>
    <name evidence="1" type="ORF">FWK35_00029061</name>
</gene>